<sequence>MCHFVTITWSCGHQLVSFAPCADAVTLEQGAEHEEADDKYMTCGVYYRPCEDMRYLTTRNPDSIPFCQYPSCVPNYWSCCQCQPLQQFGSLGGDESGKVRISRRVRLQRLAPTSTVVGCAMDLQLGDGVCGDDMLEELREGYGDPPSVIAVPCPSSMICQGCFAEEHVDEVEISPQELRECMAEGQDNLPLLPKETAYKGKTDCGHMRCDKCSRWRCCPCSCLCPYLIPAARRSCNVCLRSGCEAVDLLGLRERLMEIVAAERSV</sequence>
<dbReference type="EMBL" id="CAWUOM010000066">
    <property type="protein sequence ID" value="CAK7269976.1"/>
    <property type="molecule type" value="Genomic_DNA"/>
</dbReference>
<proteinExistence type="predicted"/>
<keyword evidence="2" id="KW-1185">Reference proteome</keyword>
<accession>A0ABP0DNX4</accession>
<protein>
    <submittedName>
        <fullName evidence="1">Uncharacterized protein</fullName>
    </submittedName>
</protein>
<organism evidence="1 2">
    <name type="scientific">Sporothrix epigloea</name>
    <dbReference type="NCBI Taxonomy" id="1892477"/>
    <lineage>
        <taxon>Eukaryota</taxon>
        <taxon>Fungi</taxon>
        <taxon>Dikarya</taxon>
        <taxon>Ascomycota</taxon>
        <taxon>Pezizomycotina</taxon>
        <taxon>Sordariomycetes</taxon>
        <taxon>Sordariomycetidae</taxon>
        <taxon>Ophiostomatales</taxon>
        <taxon>Ophiostomataceae</taxon>
        <taxon>Sporothrix</taxon>
    </lineage>
</organism>
<dbReference type="Proteomes" id="UP001642501">
    <property type="component" value="Unassembled WGS sequence"/>
</dbReference>
<reference evidence="1 2" key="1">
    <citation type="submission" date="2024-01" db="EMBL/GenBank/DDBJ databases">
        <authorList>
            <person name="Allen C."/>
            <person name="Tagirdzhanova G."/>
        </authorList>
    </citation>
    <scope>NUCLEOTIDE SEQUENCE [LARGE SCALE GENOMIC DNA]</scope>
    <source>
        <strain evidence="1 2">CBS 573.63</strain>
    </source>
</reference>
<evidence type="ECO:0000313" key="1">
    <source>
        <dbReference type="EMBL" id="CAK7269976.1"/>
    </source>
</evidence>
<comment type="caution">
    <text evidence="1">The sequence shown here is derived from an EMBL/GenBank/DDBJ whole genome shotgun (WGS) entry which is preliminary data.</text>
</comment>
<name>A0ABP0DNX4_9PEZI</name>
<gene>
    <name evidence="1" type="ORF">SEPCBS57363_003867</name>
</gene>
<evidence type="ECO:0000313" key="2">
    <source>
        <dbReference type="Proteomes" id="UP001642501"/>
    </source>
</evidence>